<dbReference type="SUPFAM" id="SSF52087">
    <property type="entry name" value="CRAL/TRIO domain"/>
    <property type="match status" value="1"/>
</dbReference>
<dbReference type="Gene3D" id="3.40.525.10">
    <property type="entry name" value="CRAL-TRIO lipid binding domain"/>
    <property type="match status" value="1"/>
</dbReference>
<dbReference type="InterPro" id="IPR036273">
    <property type="entry name" value="CRAL/TRIO_N_dom_sf"/>
</dbReference>
<comment type="caution">
    <text evidence="2">The sequence shown here is derived from an EMBL/GenBank/DDBJ whole genome shotgun (WGS) entry which is preliminary data.</text>
</comment>
<gene>
    <name evidence="2" type="ORF">Ciccas_007673</name>
</gene>
<evidence type="ECO:0000313" key="2">
    <source>
        <dbReference type="EMBL" id="KAL3313726.1"/>
    </source>
</evidence>
<dbReference type="PROSITE" id="PS50191">
    <property type="entry name" value="CRAL_TRIO"/>
    <property type="match status" value="1"/>
</dbReference>
<dbReference type="InterPro" id="IPR036865">
    <property type="entry name" value="CRAL-TRIO_dom_sf"/>
</dbReference>
<dbReference type="PANTHER" id="PTHR45657">
    <property type="entry name" value="CRAL-TRIO DOMAIN-CONTAINING PROTEIN YKL091C-RELATED"/>
    <property type="match status" value="1"/>
</dbReference>
<dbReference type="SUPFAM" id="SSF46938">
    <property type="entry name" value="CRAL/TRIO N-terminal domain"/>
    <property type="match status" value="1"/>
</dbReference>
<dbReference type="InterPro" id="IPR051026">
    <property type="entry name" value="PI/PC_transfer"/>
</dbReference>
<dbReference type="Pfam" id="PF00650">
    <property type="entry name" value="CRAL_TRIO"/>
    <property type="match status" value="1"/>
</dbReference>
<dbReference type="InterPro" id="IPR001251">
    <property type="entry name" value="CRAL-TRIO_dom"/>
</dbReference>
<organism evidence="2 3">
    <name type="scientific">Cichlidogyrus casuarinus</name>
    <dbReference type="NCBI Taxonomy" id="1844966"/>
    <lineage>
        <taxon>Eukaryota</taxon>
        <taxon>Metazoa</taxon>
        <taxon>Spiralia</taxon>
        <taxon>Lophotrochozoa</taxon>
        <taxon>Platyhelminthes</taxon>
        <taxon>Monogenea</taxon>
        <taxon>Monopisthocotylea</taxon>
        <taxon>Dactylogyridea</taxon>
        <taxon>Ancyrocephalidae</taxon>
        <taxon>Cichlidogyrus</taxon>
    </lineage>
</organism>
<accession>A0ABD2Q279</accession>
<dbReference type="PANTHER" id="PTHR45657:SF1">
    <property type="entry name" value="CRAL-TRIO DOMAIN-CONTAINING PROTEIN YKL091C-RELATED"/>
    <property type="match status" value="1"/>
</dbReference>
<reference evidence="2 3" key="1">
    <citation type="submission" date="2024-11" db="EMBL/GenBank/DDBJ databases">
        <title>Adaptive evolution of stress response genes in parasites aligns with host niche diversity.</title>
        <authorList>
            <person name="Hahn C."/>
            <person name="Resl P."/>
        </authorList>
    </citation>
    <scope>NUCLEOTIDE SEQUENCE [LARGE SCALE GENOMIC DNA]</scope>
    <source>
        <strain evidence="2">EGGRZ-B1_66</strain>
        <tissue evidence="2">Body</tissue>
    </source>
</reference>
<evidence type="ECO:0000313" key="3">
    <source>
        <dbReference type="Proteomes" id="UP001626550"/>
    </source>
</evidence>
<evidence type="ECO:0000259" key="1">
    <source>
        <dbReference type="PROSITE" id="PS50191"/>
    </source>
</evidence>
<dbReference type="CDD" id="cd00170">
    <property type="entry name" value="SEC14"/>
    <property type="match status" value="1"/>
</dbReference>
<dbReference type="Proteomes" id="UP001626550">
    <property type="component" value="Unassembled WGS sequence"/>
</dbReference>
<feature type="domain" description="CRAL-TRIO" evidence="1">
    <location>
        <begin position="99"/>
        <end position="231"/>
    </location>
</feature>
<proteinExistence type="predicted"/>
<dbReference type="EMBL" id="JBJKFK010001211">
    <property type="protein sequence ID" value="KAL3313726.1"/>
    <property type="molecule type" value="Genomic_DNA"/>
</dbReference>
<dbReference type="AlphaFoldDB" id="A0ABD2Q279"/>
<keyword evidence="3" id="KW-1185">Reference proteome</keyword>
<sequence>MNTIVTPSSRLYGLSDKQQESIDIFRKLLLSRDMDLAATESDSELSRWLRVNKWNLEAAFSMYKTNKCWLKFSLTAQLMDRGGELLRDIGKVICRSVWGEDLEGRPVMYFFVNKSKYGEVAQSLPTDYLIAAMLKKARDSVEICVEQSRKHGMLVDQYTNIIDLQGLNLSLVKECASKMVKQMTAATHSNFPDSANQILIINGPSAILKPAYELIKPFLAESTQQKIKPEL</sequence>
<protein>
    <recommendedName>
        <fullName evidence="1">CRAL-TRIO domain-containing protein</fullName>
    </recommendedName>
</protein>
<name>A0ABD2Q279_9PLAT</name>